<name>A0ABW7GT26_9BURK</name>
<feature type="binding site" evidence="1">
    <location>
        <position position="460"/>
    </location>
    <ligand>
        <name>Ca(2+)</name>
        <dbReference type="ChEBI" id="CHEBI:29108"/>
    </ligand>
</feature>
<organism evidence="5 6">
    <name type="scientific">Pelomonas baiyunensis</name>
    <dbReference type="NCBI Taxonomy" id="3299026"/>
    <lineage>
        <taxon>Bacteria</taxon>
        <taxon>Pseudomonadati</taxon>
        <taxon>Pseudomonadota</taxon>
        <taxon>Betaproteobacteria</taxon>
        <taxon>Burkholderiales</taxon>
        <taxon>Sphaerotilaceae</taxon>
        <taxon>Roseateles</taxon>
    </lineage>
</organism>
<dbReference type="PROSITE" id="PS51695">
    <property type="entry name" value="SEDOLISIN"/>
    <property type="match status" value="1"/>
</dbReference>
<dbReference type="PROSITE" id="PS51257">
    <property type="entry name" value="PROKAR_LIPOPROTEIN"/>
    <property type="match status" value="1"/>
</dbReference>
<accession>A0ABW7GT26</accession>
<dbReference type="InterPro" id="IPR013783">
    <property type="entry name" value="Ig-like_fold"/>
</dbReference>
<keyword evidence="1" id="KW-0378">Hydrolase</keyword>
<keyword evidence="3" id="KW-0732">Signal</keyword>
<feature type="active site" description="Charge relay system" evidence="1">
    <location>
        <position position="239"/>
    </location>
</feature>
<dbReference type="InterPro" id="IPR030400">
    <property type="entry name" value="Sedolisin_dom"/>
</dbReference>
<feature type="active site" description="Charge relay system" evidence="1">
    <location>
        <position position="410"/>
    </location>
</feature>
<evidence type="ECO:0000256" key="1">
    <source>
        <dbReference type="PROSITE-ProRule" id="PRU01032"/>
    </source>
</evidence>
<evidence type="ECO:0000313" key="5">
    <source>
        <dbReference type="EMBL" id="MFG6465127.1"/>
    </source>
</evidence>
<feature type="region of interest" description="Disordered" evidence="2">
    <location>
        <begin position="71"/>
        <end position="90"/>
    </location>
</feature>
<keyword evidence="6" id="KW-1185">Reference proteome</keyword>
<dbReference type="PANTHER" id="PTHR14218:SF15">
    <property type="entry name" value="TRIPEPTIDYL-PEPTIDASE 1"/>
    <property type="match status" value="1"/>
</dbReference>
<feature type="chain" id="PRO_5045301576" evidence="3">
    <location>
        <begin position="21"/>
        <end position="607"/>
    </location>
</feature>
<dbReference type="RefSeq" id="WP_394380094.1">
    <property type="nucleotide sequence ID" value="NZ_JBIGIB010000001.1"/>
</dbReference>
<dbReference type="Proteomes" id="UP001606303">
    <property type="component" value="Unassembled WGS sequence"/>
</dbReference>
<dbReference type="PANTHER" id="PTHR14218">
    <property type="entry name" value="PROTEASE S8 TRIPEPTIDYL PEPTIDASE I CLN2"/>
    <property type="match status" value="1"/>
</dbReference>
<feature type="signal peptide" evidence="3">
    <location>
        <begin position="1"/>
        <end position="20"/>
    </location>
</feature>
<dbReference type="CDD" id="cd04056">
    <property type="entry name" value="Peptidases_S53"/>
    <property type="match status" value="1"/>
</dbReference>
<comment type="cofactor">
    <cofactor evidence="1">
        <name>Ca(2+)</name>
        <dbReference type="ChEBI" id="CHEBI:29108"/>
    </cofactor>
    <text evidence="1">Binds 1 Ca(2+) ion per subunit.</text>
</comment>
<keyword evidence="1" id="KW-0106">Calcium</keyword>
<evidence type="ECO:0000259" key="4">
    <source>
        <dbReference type="PROSITE" id="PS51695"/>
    </source>
</evidence>
<feature type="binding site" evidence="1">
    <location>
        <position position="476"/>
    </location>
    <ligand>
        <name>Ca(2+)</name>
        <dbReference type="ChEBI" id="CHEBI:29108"/>
    </ligand>
</feature>
<keyword evidence="1" id="KW-0479">Metal-binding</keyword>
<evidence type="ECO:0000256" key="3">
    <source>
        <dbReference type="SAM" id="SignalP"/>
    </source>
</evidence>
<proteinExistence type="predicted"/>
<gene>
    <name evidence="5" type="ORF">ACG01O_00755</name>
</gene>
<dbReference type="EMBL" id="JBIGIB010000001">
    <property type="protein sequence ID" value="MFG6465127.1"/>
    <property type="molecule type" value="Genomic_DNA"/>
</dbReference>
<comment type="caution">
    <text evidence="5">The sequence shown here is derived from an EMBL/GenBank/DDBJ whole genome shotgun (WGS) entry which is preliminary data.</text>
</comment>
<feature type="binding site" evidence="1">
    <location>
        <position position="459"/>
    </location>
    <ligand>
        <name>Ca(2+)</name>
        <dbReference type="ChEBI" id="CHEBI:29108"/>
    </ligand>
</feature>
<evidence type="ECO:0000313" key="6">
    <source>
        <dbReference type="Proteomes" id="UP001606303"/>
    </source>
</evidence>
<protein>
    <submittedName>
        <fullName evidence="5">Peptidase S53</fullName>
    </submittedName>
</protein>
<feature type="domain" description="Peptidase S53" evidence="4">
    <location>
        <begin position="124"/>
        <end position="498"/>
    </location>
</feature>
<reference evidence="5 6" key="1">
    <citation type="submission" date="2024-08" db="EMBL/GenBank/DDBJ databases">
        <authorList>
            <person name="Lu H."/>
        </authorList>
    </citation>
    <scope>NUCLEOTIDE SEQUENCE [LARGE SCALE GENOMIC DNA]</scope>
    <source>
        <strain evidence="5 6">BYS87W</strain>
    </source>
</reference>
<dbReference type="InterPro" id="IPR050819">
    <property type="entry name" value="Tripeptidyl-peptidase_I"/>
</dbReference>
<dbReference type="Gene3D" id="3.40.50.200">
    <property type="entry name" value="Peptidase S8/S53 domain"/>
    <property type="match status" value="1"/>
</dbReference>
<keyword evidence="1" id="KW-0645">Protease</keyword>
<dbReference type="InterPro" id="IPR036852">
    <property type="entry name" value="Peptidase_S8/S53_dom_sf"/>
</dbReference>
<evidence type="ECO:0000256" key="2">
    <source>
        <dbReference type="SAM" id="MobiDB-lite"/>
    </source>
</evidence>
<sequence>MRSSALTCTLSLLTAAALTACGGGQGDTPLVQTTAAPDAVSLQVDLDTPNAAAAGVVAQPTFHAAAVELDEPDNGEQPHRSLAPAGVNTQGLTRERLGEALRVRAAASGTGEAAPMATSTAVTTYTPAQIRAAYGWPALPASTTGLTATQAAQLGAGQTIYIVNAKHNPNTAAELAAFNAKFGLPTCSTRTLAASTTLPLAAASKTACELVIAYSTTAGALTATAPAYDSGWATEIALDVQWAHATAPLARLVLIEAPDASVTSLSNAVSLANRMGSGVVSMSFGANEGSWTSSYDSVFSGSGMSYLAATGDNGAAVSWPSVSTKVLAVGGTTLTYSGSGTRSEVTWTGTGGGTSAYVALPSYQSGTIGGYARRAVADVALNANPNSGQYVATIPSGSTTVGWISAGGTSLSTPQWAGLLAVANALRVAGGKTVLGQPHAVLYQQIGAVPTQYSSTFKDVASGSNGTCTTCTAKAGYDTPTGWGTPNASALLTALTGATVSTTTGTTTGTSTGTGTTTSGLSLTTTSLSGTAGKALSGNIAYNAAGASSLSISISGAPTGMSFSGTSAGVSVSWASPVTGTYRLVITLKDNLGRSASGNVTVTIKAS</sequence>
<feature type="binding site" evidence="1">
    <location>
        <position position="478"/>
    </location>
    <ligand>
        <name>Ca(2+)</name>
        <dbReference type="ChEBI" id="CHEBI:29108"/>
    </ligand>
</feature>
<dbReference type="Gene3D" id="2.60.40.10">
    <property type="entry name" value="Immunoglobulins"/>
    <property type="match status" value="1"/>
</dbReference>
<dbReference type="SUPFAM" id="SSF52743">
    <property type="entry name" value="Subtilisin-like"/>
    <property type="match status" value="1"/>
</dbReference>
<keyword evidence="1" id="KW-0720">Serine protease</keyword>
<feature type="active site" description="Charge relay system" evidence="1">
    <location>
        <position position="235"/>
    </location>
</feature>